<keyword evidence="3" id="KW-1185">Reference proteome</keyword>
<dbReference type="HOGENOM" id="CLU_047686_0_0_5"/>
<dbReference type="Proteomes" id="UP000008207">
    <property type="component" value="Chromosome"/>
</dbReference>
<feature type="transmembrane region" description="Helical" evidence="1">
    <location>
        <begin position="108"/>
        <end position="126"/>
    </location>
</feature>
<reference evidence="2 3" key="1">
    <citation type="submission" date="2009-01" db="EMBL/GenBank/DDBJ databases">
        <title>Complete sequence of chromosome of Methylobacterium nodulans ORS 2060.</title>
        <authorList>
            <consortium name="US DOE Joint Genome Institute"/>
            <person name="Lucas S."/>
            <person name="Copeland A."/>
            <person name="Lapidus A."/>
            <person name="Glavina del Rio T."/>
            <person name="Dalin E."/>
            <person name="Tice H."/>
            <person name="Bruce D."/>
            <person name="Goodwin L."/>
            <person name="Pitluck S."/>
            <person name="Sims D."/>
            <person name="Brettin T."/>
            <person name="Detter J.C."/>
            <person name="Han C."/>
            <person name="Larimer F."/>
            <person name="Land M."/>
            <person name="Hauser L."/>
            <person name="Kyrpides N."/>
            <person name="Ivanova N."/>
            <person name="Marx C.J."/>
            <person name="Richardson P."/>
        </authorList>
    </citation>
    <scope>NUCLEOTIDE SEQUENCE [LARGE SCALE GENOMIC DNA]</scope>
    <source>
        <strain evidence="3">LMG 21967 / CNCM I-2342 / ORS 2060</strain>
    </source>
</reference>
<feature type="transmembrane region" description="Helical" evidence="1">
    <location>
        <begin position="343"/>
        <end position="365"/>
    </location>
</feature>
<evidence type="ECO:0000313" key="2">
    <source>
        <dbReference type="EMBL" id="ACL57093.1"/>
    </source>
</evidence>
<gene>
    <name evidence="2" type="ordered locus">Mnod_2108</name>
</gene>
<dbReference type="STRING" id="460265.Mnod_2108"/>
<protein>
    <recommendedName>
        <fullName evidence="4">NnrS family protein</fullName>
    </recommendedName>
</protein>
<dbReference type="KEGG" id="mno:Mnod_2108"/>
<feature type="transmembrane region" description="Helical" evidence="1">
    <location>
        <begin position="246"/>
        <end position="267"/>
    </location>
</feature>
<feature type="transmembrane region" description="Helical" evidence="1">
    <location>
        <begin position="82"/>
        <end position="102"/>
    </location>
</feature>
<evidence type="ECO:0000256" key="1">
    <source>
        <dbReference type="SAM" id="Phobius"/>
    </source>
</evidence>
<proteinExistence type="predicted"/>
<dbReference type="EMBL" id="CP001349">
    <property type="protein sequence ID" value="ACL57093.1"/>
    <property type="molecule type" value="Genomic_DNA"/>
</dbReference>
<dbReference type="eggNOG" id="COG4243">
    <property type="taxonomic scope" value="Bacteria"/>
</dbReference>
<organism evidence="2 3">
    <name type="scientific">Methylobacterium nodulans (strain LMG 21967 / CNCM I-2342 / ORS 2060)</name>
    <dbReference type="NCBI Taxonomy" id="460265"/>
    <lineage>
        <taxon>Bacteria</taxon>
        <taxon>Pseudomonadati</taxon>
        <taxon>Pseudomonadota</taxon>
        <taxon>Alphaproteobacteria</taxon>
        <taxon>Hyphomicrobiales</taxon>
        <taxon>Methylobacteriaceae</taxon>
        <taxon>Methylobacterium</taxon>
    </lineage>
</organism>
<accession>B8IUM5</accession>
<keyword evidence="1" id="KW-0812">Transmembrane</keyword>
<evidence type="ECO:0008006" key="4">
    <source>
        <dbReference type="Google" id="ProtNLM"/>
    </source>
</evidence>
<feature type="transmembrane region" description="Helical" evidence="1">
    <location>
        <begin position="57"/>
        <end position="73"/>
    </location>
</feature>
<evidence type="ECO:0000313" key="3">
    <source>
        <dbReference type="Proteomes" id="UP000008207"/>
    </source>
</evidence>
<keyword evidence="1" id="KW-1133">Transmembrane helix</keyword>
<keyword evidence="1" id="KW-0472">Membrane</keyword>
<sequence length="377" mass="38562">MVPHPGADSRAPARPAEFALSRLPILASAAAALLAGLCAGLWRLGWDLPHGASLAELHGPLLISGVFGTLVGLERAVALGRAWAYAGPILSGAGTVALLAGAPATAGGWTYVAAASVLTAASLLALRQQPAAFTGSLAAGAAAWLVGSLLWARGAAIPDLAGWWLAFLVLTIAGERLELSRLLPRRRGSLPLYLLAAGLLLAGVAQSLIVATGARLSGLGLVALTTWLARHDVATRSIRGRGQARFMAACMLAGYVWLGAAGLLLVAQPPGEAIFGYDMALHAVLIGFVLSMVFGHALIILPAVARIRVRYAPVLYIPLVLLHASVALRVGADLFAWGSGRRWSGVITGLALLGFVLAVIAAAAARPRGREASGAAA</sequence>
<name>B8IUM5_METNO</name>
<feature type="transmembrane region" description="Helical" evidence="1">
    <location>
        <begin position="133"/>
        <end position="154"/>
    </location>
</feature>
<dbReference type="AlphaFoldDB" id="B8IUM5"/>
<feature type="transmembrane region" description="Helical" evidence="1">
    <location>
        <begin position="190"/>
        <end position="210"/>
    </location>
</feature>
<dbReference type="RefSeq" id="WP_015928780.1">
    <property type="nucleotide sequence ID" value="NC_011894.1"/>
</dbReference>
<feature type="transmembrane region" description="Helical" evidence="1">
    <location>
        <begin position="160"/>
        <end position="178"/>
    </location>
</feature>
<feature type="transmembrane region" description="Helical" evidence="1">
    <location>
        <begin position="216"/>
        <end position="234"/>
    </location>
</feature>
<feature type="transmembrane region" description="Helical" evidence="1">
    <location>
        <begin position="23"/>
        <end position="45"/>
    </location>
</feature>
<feature type="transmembrane region" description="Helical" evidence="1">
    <location>
        <begin position="313"/>
        <end position="337"/>
    </location>
</feature>
<feature type="transmembrane region" description="Helical" evidence="1">
    <location>
        <begin position="279"/>
        <end position="301"/>
    </location>
</feature>